<dbReference type="EMBL" id="JBHRSU010000003">
    <property type="protein sequence ID" value="MFC3099847.1"/>
    <property type="molecule type" value="Genomic_DNA"/>
</dbReference>
<dbReference type="PANTHER" id="PTHR34300">
    <property type="entry name" value="QUEUOSINE PRECURSOR TRANSPORTER-RELATED"/>
    <property type="match status" value="1"/>
</dbReference>
<keyword evidence="3" id="KW-1185">Reference proteome</keyword>
<keyword evidence="1" id="KW-0997">Cell inner membrane</keyword>
<evidence type="ECO:0000313" key="3">
    <source>
        <dbReference type="Proteomes" id="UP001595378"/>
    </source>
</evidence>
<dbReference type="Proteomes" id="UP001595378">
    <property type="component" value="Unassembled WGS sequence"/>
</dbReference>
<comment type="similarity">
    <text evidence="1">Belongs to the vitamin uptake transporter (VUT/ECF) (TC 2.A.88) family. Q precursor transporter subfamily.</text>
</comment>
<keyword evidence="1" id="KW-1133">Transmembrane helix</keyword>
<dbReference type="NCBIfam" id="TIGR00697">
    <property type="entry name" value="queuosine precursor transporter"/>
    <property type="match status" value="1"/>
</dbReference>
<feature type="transmembrane region" description="Helical" evidence="1">
    <location>
        <begin position="155"/>
        <end position="181"/>
    </location>
</feature>
<keyword evidence="1" id="KW-0813">Transport</keyword>
<accession>A0ABV7EB37</accession>
<feature type="transmembrane region" description="Helical" evidence="1">
    <location>
        <begin position="52"/>
        <end position="72"/>
    </location>
</feature>
<keyword evidence="1" id="KW-1003">Cell membrane</keyword>
<reference evidence="3" key="1">
    <citation type="journal article" date="2019" name="Int. J. Syst. Evol. Microbiol.">
        <title>The Global Catalogue of Microorganisms (GCM) 10K type strain sequencing project: providing services to taxonomists for standard genome sequencing and annotation.</title>
        <authorList>
            <consortium name="The Broad Institute Genomics Platform"/>
            <consortium name="The Broad Institute Genome Sequencing Center for Infectious Disease"/>
            <person name="Wu L."/>
            <person name="Ma J."/>
        </authorList>
    </citation>
    <scope>NUCLEOTIDE SEQUENCE [LARGE SCALE GENOMIC DNA]</scope>
    <source>
        <strain evidence="3">KCTC 52606</strain>
    </source>
</reference>
<dbReference type="RefSeq" id="WP_336918603.1">
    <property type="nucleotide sequence ID" value="NZ_JBANRN010000005.1"/>
</dbReference>
<gene>
    <name evidence="2" type="ORF">ACFODK_02970</name>
</gene>
<dbReference type="PANTHER" id="PTHR34300:SF2">
    <property type="entry name" value="QUEUOSINE PRECURSOR TRANSPORTER-RELATED"/>
    <property type="match status" value="1"/>
</dbReference>
<keyword evidence="1" id="KW-0472">Membrane</keyword>
<feature type="transmembrane region" description="Helical" evidence="1">
    <location>
        <begin position="122"/>
        <end position="143"/>
    </location>
</feature>
<evidence type="ECO:0000313" key="2">
    <source>
        <dbReference type="EMBL" id="MFC3099847.1"/>
    </source>
</evidence>
<evidence type="ECO:0000256" key="1">
    <source>
        <dbReference type="HAMAP-Rule" id="MF_02088"/>
    </source>
</evidence>
<name>A0ABV7EB37_9SPHN</name>
<dbReference type="InterPro" id="IPR003744">
    <property type="entry name" value="YhhQ"/>
</dbReference>
<dbReference type="HAMAP" id="MF_02088">
    <property type="entry name" value="Q_prec_transport"/>
    <property type="match status" value="1"/>
</dbReference>
<organism evidence="2 3">
    <name type="scientific">Alteraurantiacibacter lauratis</name>
    <dbReference type="NCBI Taxonomy" id="2054627"/>
    <lineage>
        <taxon>Bacteria</taxon>
        <taxon>Pseudomonadati</taxon>
        <taxon>Pseudomonadota</taxon>
        <taxon>Alphaproteobacteria</taxon>
        <taxon>Sphingomonadales</taxon>
        <taxon>Erythrobacteraceae</taxon>
        <taxon>Alteraurantiacibacter</taxon>
    </lineage>
</organism>
<dbReference type="Pfam" id="PF02592">
    <property type="entry name" value="Vut_1"/>
    <property type="match status" value="1"/>
</dbReference>
<feature type="transmembrane region" description="Helical" evidence="1">
    <location>
        <begin position="193"/>
        <end position="214"/>
    </location>
</feature>
<sequence length="227" mass="24126">MPDVSQLHTLPQAAPVIPRPLFLFGLLYGGMTCIAGVLGAKQVAIGPLAVEAGIFPFLMLVAISSAVAQLYGRPAADRLVRYGFVPLLTAIFLTFVVLQLPADEEMYEPAKDAFPIILGQSWRLMVAGIIAYGVSMTMNVLIFSRLARVAGARLVGVRAAVASMVSQVVDTLIFITIAFYGVRPIAELLLGQALAKIVLSIVLVPVVIRGLLIVAERMAAPTERAAA</sequence>
<keyword evidence="1" id="KW-0812">Transmembrane</keyword>
<protein>
    <recommendedName>
        <fullName evidence="1">Probable queuosine precursor transporter</fullName>
        <shortName evidence="1">Q precursor transporter</shortName>
    </recommendedName>
</protein>
<comment type="function">
    <text evidence="1">Involved in the import of queuosine (Q) precursors, required for Q precursor salvage.</text>
</comment>
<proteinExistence type="inferred from homology"/>
<feature type="transmembrane region" description="Helical" evidence="1">
    <location>
        <begin position="79"/>
        <end position="102"/>
    </location>
</feature>
<comment type="caution">
    <text evidence="2">The sequence shown here is derived from an EMBL/GenBank/DDBJ whole genome shotgun (WGS) entry which is preliminary data.</text>
</comment>
<feature type="transmembrane region" description="Helical" evidence="1">
    <location>
        <begin position="21"/>
        <end position="40"/>
    </location>
</feature>
<comment type="subcellular location">
    <subcellularLocation>
        <location evidence="1">Cell inner membrane</location>
        <topology evidence="1">Multi-pass membrane protein</topology>
    </subcellularLocation>
</comment>